<dbReference type="EMBL" id="GG685819">
    <property type="protein sequence ID" value="EEQ99337.1"/>
    <property type="molecule type" value="Genomic_DNA"/>
</dbReference>
<sequence>VHSGLNKSIKSSLRTSVSVWSLGMSQLVPTVYTESTTWTRDSHDLFDYESQHVVRRDFALNQTVRFVRSN</sequence>
<evidence type="ECO:0000313" key="1">
    <source>
        <dbReference type="EMBL" id="EEQ99337.1"/>
    </source>
</evidence>
<dbReference type="RefSeq" id="XP_002766620.1">
    <property type="nucleotide sequence ID" value="XM_002766574.1"/>
</dbReference>
<feature type="non-terminal residue" evidence="1">
    <location>
        <position position="70"/>
    </location>
</feature>
<name>C5LV99_PERM5</name>
<accession>C5LV99</accession>
<gene>
    <name evidence="1" type="ORF">Pmar_PMAR028000</name>
</gene>
<dbReference type="Proteomes" id="UP000007800">
    <property type="component" value="Unassembled WGS sequence"/>
</dbReference>
<dbReference type="GeneID" id="9045517"/>
<dbReference type="InParanoid" id="C5LV99"/>
<reference evidence="1 2" key="1">
    <citation type="submission" date="2008-07" db="EMBL/GenBank/DDBJ databases">
        <authorList>
            <person name="El-Sayed N."/>
            <person name="Caler E."/>
            <person name="Inman J."/>
            <person name="Amedeo P."/>
            <person name="Hass B."/>
            <person name="Wortman J."/>
        </authorList>
    </citation>
    <scope>NUCLEOTIDE SEQUENCE [LARGE SCALE GENOMIC DNA]</scope>
    <source>
        <strain evidence="2">ATCC 50983 / TXsc</strain>
    </source>
</reference>
<organism evidence="2">
    <name type="scientific">Perkinsus marinus (strain ATCC 50983 / TXsc)</name>
    <dbReference type="NCBI Taxonomy" id="423536"/>
    <lineage>
        <taxon>Eukaryota</taxon>
        <taxon>Sar</taxon>
        <taxon>Alveolata</taxon>
        <taxon>Perkinsozoa</taxon>
        <taxon>Perkinsea</taxon>
        <taxon>Perkinsida</taxon>
        <taxon>Perkinsidae</taxon>
        <taxon>Perkinsus</taxon>
    </lineage>
</organism>
<feature type="non-terminal residue" evidence="1">
    <location>
        <position position="1"/>
    </location>
</feature>
<evidence type="ECO:0000313" key="2">
    <source>
        <dbReference type="Proteomes" id="UP000007800"/>
    </source>
</evidence>
<protein>
    <submittedName>
        <fullName evidence="1">Uncharacterized protein</fullName>
    </submittedName>
</protein>
<proteinExistence type="predicted"/>
<dbReference type="AlphaFoldDB" id="C5LV99"/>
<keyword evidence="2" id="KW-1185">Reference proteome</keyword>